<dbReference type="Gene3D" id="3.40.1450.10">
    <property type="entry name" value="BPG-independent phosphoglycerate mutase, domain B"/>
    <property type="match status" value="1"/>
</dbReference>
<dbReference type="GO" id="GO:0006007">
    <property type="term" value="P:glucose catabolic process"/>
    <property type="evidence" value="ECO:0007669"/>
    <property type="project" value="InterPro"/>
</dbReference>
<comment type="similarity">
    <text evidence="3 12">Belongs to the BPG-independent phosphoglycerate mutase family.</text>
</comment>
<feature type="binding site" evidence="12 15">
    <location>
        <position position="63"/>
    </location>
    <ligand>
        <name>Mn(2+)</name>
        <dbReference type="ChEBI" id="CHEBI:29035"/>
        <label>2</label>
    </ligand>
</feature>
<keyword evidence="8 12" id="KW-0464">Manganese</keyword>
<dbReference type="PANTHER" id="PTHR31637">
    <property type="entry name" value="2,3-BISPHOSPHOGLYCERATE-INDEPENDENT PHOSPHOGLYCERATE MUTASE"/>
    <property type="match status" value="1"/>
</dbReference>
<dbReference type="GO" id="GO:0004619">
    <property type="term" value="F:phosphoglycerate mutase activity"/>
    <property type="evidence" value="ECO:0007669"/>
    <property type="project" value="UniProtKB-UniRule"/>
</dbReference>
<feature type="binding site" evidence="12 14">
    <location>
        <position position="192"/>
    </location>
    <ligand>
        <name>substrate</name>
    </ligand>
</feature>
<protein>
    <recommendedName>
        <fullName evidence="11 12">2,3-bisphosphoglycerate-independent phosphoglycerate mutase</fullName>
        <shortName evidence="12">BPG-independent PGAM</shortName>
        <shortName evidence="12">Phosphoglyceromutase</shortName>
        <shortName evidence="12">iPGM</shortName>
        <ecNumber evidence="4 12">5.4.2.12</ecNumber>
    </recommendedName>
</protein>
<feature type="binding site" evidence="12 15">
    <location>
        <position position="13"/>
    </location>
    <ligand>
        <name>Mn(2+)</name>
        <dbReference type="ChEBI" id="CHEBI:29035"/>
        <label>2</label>
    </ligand>
</feature>
<dbReference type="InterPro" id="IPR011258">
    <property type="entry name" value="BPG-indep_PGM_N"/>
</dbReference>
<evidence type="ECO:0000256" key="9">
    <source>
        <dbReference type="ARBA" id="ARBA00023235"/>
    </source>
</evidence>
<dbReference type="InterPro" id="IPR006124">
    <property type="entry name" value="Metalloenzyme"/>
</dbReference>
<dbReference type="NCBIfam" id="TIGR01307">
    <property type="entry name" value="pgm_bpd_ind"/>
    <property type="match status" value="1"/>
</dbReference>
<dbReference type="InterPro" id="IPR036646">
    <property type="entry name" value="PGAM_B_sf"/>
</dbReference>
<dbReference type="CDD" id="cd16010">
    <property type="entry name" value="iPGM"/>
    <property type="match status" value="1"/>
</dbReference>
<feature type="binding site" evidence="12 15">
    <location>
        <position position="408"/>
    </location>
    <ligand>
        <name>Mn(2+)</name>
        <dbReference type="ChEBI" id="CHEBI:29035"/>
        <label>1</label>
    </ligand>
</feature>
<evidence type="ECO:0000256" key="11">
    <source>
        <dbReference type="ARBA" id="ARBA00071648"/>
    </source>
</evidence>
<evidence type="ECO:0000256" key="12">
    <source>
        <dbReference type="HAMAP-Rule" id="MF_01038"/>
    </source>
</evidence>
<accession>A0A1Y3PSE5</accession>
<dbReference type="GO" id="GO:0030145">
    <property type="term" value="F:manganese ion binding"/>
    <property type="evidence" value="ECO:0007669"/>
    <property type="project" value="UniProtKB-UniRule"/>
</dbReference>
<dbReference type="InterPro" id="IPR005995">
    <property type="entry name" value="Pgm_bpd_ind"/>
</dbReference>
<feature type="domain" description="Metalloenzyme" evidence="16">
    <location>
        <begin position="5"/>
        <end position="499"/>
    </location>
</feature>
<comment type="subunit">
    <text evidence="12">Monomer.</text>
</comment>
<dbReference type="PANTHER" id="PTHR31637:SF0">
    <property type="entry name" value="2,3-BISPHOSPHOGLYCERATE-INDEPENDENT PHOSPHOGLYCERATE MUTASE"/>
    <property type="match status" value="1"/>
</dbReference>
<keyword evidence="5 12" id="KW-0479">Metal-binding</keyword>
<dbReference type="FunFam" id="3.40.720.10:FF:000001">
    <property type="entry name" value="2,3-bisphosphoglycerate-independent phosphoglycerate mutase"/>
    <property type="match status" value="1"/>
</dbReference>
<keyword evidence="9 12" id="KW-0413">Isomerase</keyword>
<dbReference type="EMBL" id="LZRT01000066">
    <property type="protein sequence ID" value="OUM88068.1"/>
    <property type="molecule type" value="Genomic_DNA"/>
</dbReference>
<dbReference type="Proteomes" id="UP000196475">
    <property type="component" value="Unassembled WGS sequence"/>
</dbReference>
<evidence type="ECO:0000313" key="19">
    <source>
        <dbReference type="Proteomes" id="UP000196475"/>
    </source>
</evidence>
<evidence type="ECO:0000256" key="7">
    <source>
        <dbReference type="ARBA" id="ARBA00023152"/>
    </source>
</evidence>
<dbReference type="GO" id="GO:0043937">
    <property type="term" value="P:regulation of sporulation"/>
    <property type="evidence" value="ECO:0007669"/>
    <property type="project" value="UniProtKB-ARBA"/>
</dbReference>
<comment type="pathway">
    <text evidence="2 12">Carbohydrate degradation; glycolysis; pyruvate from D-glyceraldehyde 3-phosphate: step 3/5.</text>
</comment>
<evidence type="ECO:0000313" key="18">
    <source>
        <dbReference type="EMBL" id="OUM88068.1"/>
    </source>
</evidence>
<feature type="domain" description="BPG-independent PGAM N-terminal" evidence="17">
    <location>
        <begin position="83"/>
        <end position="300"/>
    </location>
</feature>
<feature type="binding site" evidence="12 14">
    <location>
        <position position="337"/>
    </location>
    <ligand>
        <name>substrate</name>
    </ligand>
</feature>
<dbReference type="FunFam" id="3.40.1450.10:FF:000001">
    <property type="entry name" value="2,3-bisphosphoglycerate-independent phosphoglycerate mutase"/>
    <property type="match status" value="1"/>
</dbReference>
<feature type="binding site" evidence="12 14">
    <location>
        <begin position="262"/>
        <end position="265"/>
    </location>
    <ligand>
        <name>substrate</name>
    </ligand>
</feature>
<dbReference type="Pfam" id="PF06415">
    <property type="entry name" value="iPGM_N"/>
    <property type="match status" value="1"/>
</dbReference>
<feature type="modified residue" description="Phosphotyrosine" evidence="12">
    <location>
        <position position="37"/>
    </location>
</feature>
<gene>
    <name evidence="12" type="primary">gpmI</name>
    <name evidence="18" type="ORF">BAA01_13720</name>
</gene>
<keyword evidence="7 12" id="KW-0324">Glycolysis</keyword>
<comment type="function">
    <text evidence="10 12">Essential for rapid growth and for sporulation. Catalyzes the interconversion of 2-phosphoglycerate and 3-phosphoglycerate.</text>
</comment>
<evidence type="ECO:0000256" key="8">
    <source>
        <dbReference type="ARBA" id="ARBA00023211"/>
    </source>
</evidence>
<reference evidence="19" key="1">
    <citation type="submission" date="2016-06" db="EMBL/GenBank/DDBJ databases">
        <authorList>
            <person name="Nascimento L."/>
            <person name="Pereira R.V."/>
            <person name="Martins L.F."/>
            <person name="Quaggio R.B."/>
            <person name="Silva A.M."/>
            <person name="Setubal J.C."/>
        </authorList>
    </citation>
    <scope>NUCLEOTIDE SEQUENCE [LARGE SCALE GENOMIC DNA]</scope>
</reference>
<keyword evidence="6 12" id="KW-0749">Sporulation</keyword>
<evidence type="ECO:0000256" key="3">
    <source>
        <dbReference type="ARBA" id="ARBA00008819"/>
    </source>
</evidence>
<dbReference type="Gene3D" id="3.40.720.10">
    <property type="entry name" value="Alkaline Phosphatase, subunit A"/>
    <property type="match status" value="1"/>
</dbReference>
<dbReference type="InterPro" id="IPR017850">
    <property type="entry name" value="Alkaline_phosphatase_core_sf"/>
</dbReference>
<evidence type="ECO:0000256" key="13">
    <source>
        <dbReference type="PIRSR" id="PIRSR001492-1"/>
    </source>
</evidence>
<dbReference type="UniPathway" id="UPA00109">
    <property type="reaction ID" value="UER00186"/>
</dbReference>
<name>A0A1Y3PSE5_9BACI</name>
<feature type="binding site" evidence="12 15">
    <location>
        <position position="446"/>
    </location>
    <ligand>
        <name>Mn(2+)</name>
        <dbReference type="ChEBI" id="CHEBI:29035"/>
        <label>2</label>
    </ligand>
</feature>
<evidence type="ECO:0000256" key="6">
    <source>
        <dbReference type="ARBA" id="ARBA00022969"/>
    </source>
</evidence>
<feature type="binding site" evidence="12 14">
    <location>
        <position position="124"/>
    </location>
    <ligand>
        <name>substrate</name>
    </ligand>
</feature>
<evidence type="ECO:0000256" key="4">
    <source>
        <dbReference type="ARBA" id="ARBA00012026"/>
    </source>
</evidence>
<feature type="binding site" evidence="12 15">
    <location>
        <position position="404"/>
    </location>
    <ligand>
        <name>Mn(2+)</name>
        <dbReference type="ChEBI" id="CHEBI:29035"/>
        <label>1</label>
    </ligand>
</feature>
<evidence type="ECO:0000259" key="17">
    <source>
        <dbReference type="Pfam" id="PF06415"/>
    </source>
</evidence>
<comment type="catalytic activity">
    <reaction evidence="1 12">
        <text>(2R)-2-phosphoglycerate = (2R)-3-phosphoglycerate</text>
        <dbReference type="Rhea" id="RHEA:15901"/>
        <dbReference type="ChEBI" id="CHEBI:58272"/>
        <dbReference type="ChEBI" id="CHEBI:58289"/>
        <dbReference type="EC" id="5.4.2.12"/>
    </reaction>
</comment>
<organism evidence="18 19">
    <name type="scientific">Bacillus thermozeamaize</name>
    <dbReference type="NCBI Taxonomy" id="230954"/>
    <lineage>
        <taxon>Bacteria</taxon>
        <taxon>Bacillati</taxon>
        <taxon>Bacillota</taxon>
        <taxon>Bacilli</taxon>
        <taxon>Bacillales</taxon>
        <taxon>Bacillaceae</taxon>
        <taxon>Bacillus</taxon>
    </lineage>
</organism>
<evidence type="ECO:0000256" key="2">
    <source>
        <dbReference type="ARBA" id="ARBA00004798"/>
    </source>
</evidence>
<comment type="caution">
    <text evidence="18">The sequence shown here is derived from an EMBL/GenBank/DDBJ whole genome shotgun (WGS) entry which is preliminary data.</text>
</comment>
<dbReference type="PIRSF" id="PIRSF001492">
    <property type="entry name" value="IPGAM"/>
    <property type="match status" value="1"/>
</dbReference>
<dbReference type="SUPFAM" id="SSF53649">
    <property type="entry name" value="Alkaline phosphatase-like"/>
    <property type="match status" value="1"/>
</dbReference>
<dbReference type="AlphaFoldDB" id="A0A1Y3PSE5"/>
<comment type="cofactor">
    <cofactor evidence="12">
        <name>Mn(2+)</name>
        <dbReference type="ChEBI" id="CHEBI:29035"/>
    </cofactor>
    <text evidence="12">Binds 2 manganese ions per subunit.</text>
</comment>
<evidence type="ECO:0000256" key="1">
    <source>
        <dbReference type="ARBA" id="ARBA00000370"/>
    </source>
</evidence>
<evidence type="ECO:0000259" key="16">
    <source>
        <dbReference type="Pfam" id="PF01676"/>
    </source>
</evidence>
<feature type="active site" description="Phosphoserine intermediate" evidence="12 13">
    <location>
        <position position="63"/>
    </location>
</feature>
<feature type="binding site" evidence="12 15">
    <location>
        <position position="463"/>
    </location>
    <ligand>
        <name>Mn(2+)</name>
        <dbReference type="ChEBI" id="CHEBI:29035"/>
        <label>1</label>
    </ligand>
</feature>
<dbReference type="SUPFAM" id="SSF64158">
    <property type="entry name" value="2,3-Bisphosphoglycerate-independent phosphoglycerate mutase, substrate-binding domain"/>
    <property type="match status" value="1"/>
</dbReference>
<dbReference type="GO" id="GO:0006096">
    <property type="term" value="P:glycolytic process"/>
    <property type="evidence" value="ECO:0007669"/>
    <property type="project" value="UniProtKB-UniRule"/>
</dbReference>
<sequence length="514" mass="57512">MKRPKPVALIILDGFGWRQQVEGNAVAQARKPNFDRYWQEYPHAILQASGEAVGLPDGQMGNSEVGHLNIGAGRIVYQDLTRVNKSIREGSFFTNEVFLRAIEHVRREDAALHLFGLLSDGGVHSHIEHLFALLELARRSQLSRVYVHAFLDGRDVAPDSARRYIEQTLAKMKELGVGRFATIQGRYYAMDRDRRWERTEKAYRALVYGEGRKVRDPIQALEASYEEGIYDEFVLPSVLVDEQGKPVGLVRSRDAVIFYNFRPDRAIQISQAFTNDDFRGFDRGPGRPRDLHFVCLTHFSETVNGYVAYRPTNLDNTFGEVVSQHGLRQLRIAETEKYPHVTFFFSGGRENAFPGEKRVLIDSPKVATYDLKPEMSAYEVTDALLQELERGEQDVIILNFANPDMVGHSGKMEPTIRAVEAVDECLGKVVDAVLSQGGVAVIIADHGNADTMIDDNGNPVTSHSTAPVPMIVTKKGIRLREEGILADVAPTLLHLLGIEQPPQMTGRSMIAGEE</sequence>
<dbReference type="HAMAP" id="MF_01038">
    <property type="entry name" value="GpmI"/>
    <property type="match status" value="1"/>
</dbReference>
<evidence type="ECO:0000256" key="15">
    <source>
        <dbReference type="PIRSR" id="PIRSR001492-3"/>
    </source>
</evidence>
<dbReference type="EC" id="5.4.2.12" evidence="4 12"/>
<keyword evidence="12" id="KW-0597">Phosphoprotein</keyword>
<evidence type="ECO:0000256" key="10">
    <source>
        <dbReference type="ARBA" id="ARBA00055424"/>
    </source>
</evidence>
<dbReference type="GO" id="GO:0030435">
    <property type="term" value="P:sporulation resulting in formation of a cellular spore"/>
    <property type="evidence" value="ECO:0007669"/>
    <property type="project" value="UniProtKB-KW"/>
</dbReference>
<feature type="binding site" evidence="12 14">
    <location>
        <position position="186"/>
    </location>
    <ligand>
        <name>substrate</name>
    </ligand>
</feature>
<dbReference type="GO" id="GO:0005829">
    <property type="term" value="C:cytosol"/>
    <property type="evidence" value="ECO:0007669"/>
    <property type="project" value="TreeGrafter"/>
</dbReference>
<proteinExistence type="inferred from homology"/>
<evidence type="ECO:0000256" key="14">
    <source>
        <dbReference type="PIRSR" id="PIRSR001492-2"/>
    </source>
</evidence>
<feature type="binding site" evidence="12 15">
    <location>
        <position position="445"/>
    </location>
    <ligand>
        <name>Mn(2+)</name>
        <dbReference type="ChEBI" id="CHEBI:29035"/>
        <label>2</label>
    </ligand>
</feature>
<evidence type="ECO:0000256" key="5">
    <source>
        <dbReference type="ARBA" id="ARBA00022723"/>
    </source>
</evidence>
<feature type="binding site" evidence="12 14">
    <location>
        <begin position="154"/>
        <end position="155"/>
    </location>
    <ligand>
        <name>substrate</name>
    </ligand>
</feature>
<dbReference type="Pfam" id="PF01676">
    <property type="entry name" value="Metalloenzyme"/>
    <property type="match status" value="1"/>
</dbReference>